<feature type="transmembrane region" description="Helical" evidence="6">
    <location>
        <begin position="12"/>
        <end position="36"/>
    </location>
</feature>
<dbReference type="PANTHER" id="PTHR30250">
    <property type="entry name" value="PST FAMILY PREDICTED COLANIC ACID TRANSPORTER"/>
    <property type="match status" value="1"/>
</dbReference>
<comment type="subcellular location">
    <subcellularLocation>
        <location evidence="1">Cell membrane</location>
        <topology evidence="1">Multi-pass membrane protein</topology>
    </subcellularLocation>
</comment>
<evidence type="ECO:0000256" key="5">
    <source>
        <dbReference type="ARBA" id="ARBA00023136"/>
    </source>
</evidence>
<keyword evidence="4 6" id="KW-1133">Transmembrane helix</keyword>
<feature type="transmembrane region" description="Helical" evidence="6">
    <location>
        <begin position="127"/>
        <end position="150"/>
    </location>
</feature>
<gene>
    <name evidence="7" type="ORF">E3T28_07375</name>
</gene>
<feature type="transmembrane region" description="Helical" evidence="6">
    <location>
        <begin position="184"/>
        <end position="204"/>
    </location>
</feature>
<feature type="transmembrane region" description="Helical" evidence="6">
    <location>
        <begin position="42"/>
        <end position="65"/>
    </location>
</feature>
<evidence type="ECO:0000256" key="6">
    <source>
        <dbReference type="SAM" id="Phobius"/>
    </source>
</evidence>
<evidence type="ECO:0000256" key="4">
    <source>
        <dbReference type="ARBA" id="ARBA00022989"/>
    </source>
</evidence>
<reference evidence="7 8" key="1">
    <citation type="submission" date="2019-03" db="EMBL/GenBank/DDBJ databases">
        <title>Genomics of glacier-inhabiting Cryobacterium strains.</title>
        <authorList>
            <person name="Liu Q."/>
            <person name="Xin Y.-H."/>
        </authorList>
    </citation>
    <scope>NUCLEOTIDE SEQUENCE [LARGE SCALE GENOMIC DNA]</scope>
    <source>
        <strain evidence="7 8">TMT1-23-1</strain>
    </source>
</reference>
<sequence>MSESTGSGRRGKLSILLIGGAAVVAGVSGYLVTLAVAQQAGLAAYSVFAVFWAVLYFIVGCLFGLQQEMTRAVSARTRALATAEVPGQPRVPVPKFVLLAAGIVGIAIAVSFPLWALPAFGASQLGLVLPLAVGAVACVAVASLSGVLSGLGLWADLALIVGLDGALRLAAVLSVLALGGDQTWLAWAVIAPFPITMGTVLVVARKRLALARYVDGTYRSLLWNSSRTMLAAAAMAAMVTGFPALLALFADGVDRAYFGALILAITLLRAPLLVPLTAFQSYLLVFFASREANIIRALVLFLTVVAIGTAVFAGMTALWGEQVFVWLFGVTVRQVSDLLVPLVFASGMIAGLFVTGPAVLSRDSHTAYTAGWVVAAVIAMGAVLMPWAIGDRVIAALVIGPAAGLFIHITAVVRTSAQRRDRLSRDVS</sequence>
<feature type="transmembrane region" description="Helical" evidence="6">
    <location>
        <begin position="297"/>
        <end position="319"/>
    </location>
</feature>
<accession>A0ABY2J7V5</accession>
<keyword evidence="3 6" id="KW-0812">Transmembrane</keyword>
<comment type="caution">
    <text evidence="7">The sequence shown here is derived from an EMBL/GenBank/DDBJ whole genome shotgun (WGS) entry which is preliminary data.</text>
</comment>
<feature type="transmembrane region" description="Helical" evidence="6">
    <location>
        <begin position="339"/>
        <end position="360"/>
    </location>
</feature>
<evidence type="ECO:0000313" key="7">
    <source>
        <dbReference type="EMBL" id="TFD00911.1"/>
    </source>
</evidence>
<dbReference type="PANTHER" id="PTHR30250:SF11">
    <property type="entry name" value="O-ANTIGEN TRANSPORTER-RELATED"/>
    <property type="match status" value="1"/>
</dbReference>
<organism evidence="7 8">
    <name type="scientific">Cryobacterium sinapicolor</name>
    <dbReference type="NCBI Taxonomy" id="1259236"/>
    <lineage>
        <taxon>Bacteria</taxon>
        <taxon>Bacillati</taxon>
        <taxon>Actinomycetota</taxon>
        <taxon>Actinomycetes</taxon>
        <taxon>Micrococcales</taxon>
        <taxon>Microbacteriaceae</taxon>
        <taxon>Cryobacterium</taxon>
    </lineage>
</organism>
<evidence type="ECO:0000313" key="8">
    <source>
        <dbReference type="Proteomes" id="UP000297853"/>
    </source>
</evidence>
<dbReference type="InterPro" id="IPR050833">
    <property type="entry name" value="Poly_Biosynth_Transport"/>
</dbReference>
<feature type="transmembrane region" description="Helical" evidence="6">
    <location>
        <begin position="96"/>
        <end position="115"/>
    </location>
</feature>
<keyword evidence="2" id="KW-1003">Cell membrane</keyword>
<feature type="transmembrane region" description="Helical" evidence="6">
    <location>
        <begin position="367"/>
        <end position="387"/>
    </location>
</feature>
<feature type="transmembrane region" description="Helical" evidence="6">
    <location>
        <begin position="157"/>
        <end position="178"/>
    </location>
</feature>
<protein>
    <recommendedName>
        <fullName evidence="9">Polysaccharide biosynthesis protein</fullName>
    </recommendedName>
</protein>
<dbReference type="EMBL" id="SOGQ01000034">
    <property type="protein sequence ID" value="TFD00911.1"/>
    <property type="molecule type" value="Genomic_DNA"/>
</dbReference>
<name>A0ABY2J7V5_9MICO</name>
<dbReference type="RefSeq" id="WP_134429390.1">
    <property type="nucleotide sequence ID" value="NZ_SOGQ01000034.1"/>
</dbReference>
<evidence type="ECO:0000256" key="1">
    <source>
        <dbReference type="ARBA" id="ARBA00004651"/>
    </source>
</evidence>
<dbReference type="Proteomes" id="UP000297853">
    <property type="component" value="Unassembled WGS sequence"/>
</dbReference>
<proteinExistence type="predicted"/>
<feature type="transmembrane region" description="Helical" evidence="6">
    <location>
        <begin position="256"/>
        <end position="285"/>
    </location>
</feature>
<feature type="transmembrane region" description="Helical" evidence="6">
    <location>
        <begin position="229"/>
        <end position="250"/>
    </location>
</feature>
<feature type="transmembrane region" description="Helical" evidence="6">
    <location>
        <begin position="393"/>
        <end position="413"/>
    </location>
</feature>
<evidence type="ECO:0008006" key="9">
    <source>
        <dbReference type="Google" id="ProtNLM"/>
    </source>
</evidence>
<evidence type="ECO:0000256" key="3">
    <source>
        <dbReference type="ARBA" id="ARBA00022692"/>
    </source>
</evidence>
<keyword evidence="5 6" id="KW-0472">Membrane</keyword>
<keyword evidence="8" id="KW-1185">Reference proteome</keyword>
<evidence type="ECO:0000256" key="2">
    <source>
        <dbReference type="ARBA" id="ARBA00022475"/>
    </source>
</evidence>